<protein>
    <recommendedName>
        <fullName evidence="6">RDD domain-containing protein</fullName>
    </recommendedName>
</protein>
<proteinExistence type="predicted"/>
<keyword evidence="3 5" id="KW-1133">Transmembrane helix</keyword>
<evidence type="ECO:0000313" key="7">
    <source>
        <dbReference type="EMBL" id="RSN70607.1"/>
    </source>
</evidence>
<sequence>MMPSHVHEDPLAFLRPSENTERFLAHLIDLIVINMIQVPLIILLFVQQSLMNIVIASSIATLTFILYFTLLEGIFSTTIGKRALDLKVISLNGMCSPSLRESFLRNTFRLADILVLYLPLFLMKGGRRIGDLLANTAVVSKKFVRIELPPPGSGLRKEIGESIVKALSLRLESLDIKPQGVPRAEIREYVARILGEGEELVDRVAYFISNPSLQLMTLGAEGIAEIYERASELCSGECSEILRNRARIIRALYKKAERREKIGFSWGRGFKRLSPYFLLSIALFLISSILAYYLKPDWMESLTKEIFGKDVIPSEESPLTLSTVIFLNNLRVVLATLGLAPLIFMPFVTLTVNGFLVGFVLSISSDPAKALLLILPHGVPELSSIFLSTAVGIRVSRYMLDSKKWPRAREAAMESVDLMILSFIILLYAAFIEGFVTRWISNYPALDIAFSIAEAVIIYLILRSSPSSSRDLTS</sequence>
<dbReference type="PANTHER" id="PTHR35337">
    <property type="entry name" value="SLR1478 PROTEIN"/>
    <property type="match status" value="1"/>
</dbReference>
<dbReference type="Pfam" id="PF01944">
    <property type="entry name" value="SpoIIM"/>
    <property type="match status" value="1"/>
</dbReference>
<reference evidence="7 8" key="1">
    <citation type="submission" date="2018-10" db="EMBL/GenBank/DDBJ databases">
        <title>Co-occurring genomic capacity for anaerobic methane metabolism and dissimilatory sulfite reduction discovered in the Korarchaeota.</title>
        <authorList>
            <person name="Mckay L.J."/>
            <person name="Dlakic M."/>
            <person name="Fields M.W."/>
            <person name="Delmont T.O."/>
            <person name="Eren A.M."/>
            <person name="Jay Z.J."/>
            <person name="Klingelsmith K.B."/>
            <person name="Rusch D.B."/>
            <person name="Inskeep W.P."/>
        </authorList>
    </citation>
    <scope>NUCLEOTIDE SEQUENCE [LARGE SCALE GENOMIC DNA]</scope>
    <source>
        <strain evidence="7 8">WS</strain>
    </source>
</reference>
<evidence type="ECO:0000256" key="1">
    <source>
        <dbReference type="ARBA" id="ARBA00004141"/>
    </source>
</evidence>
<evidence type="ECO:0000313" key="8">
    <source>
        <dbReference type="Proteomes" id="UP000278149"/>
    </source>
</evidence>
<keyword evidence="2 5" id="KW-0812">Transmembrane</keyword>
<gene>
    <name evidence="7" type="ORF">D9Q81_00955</name>
</gene>
<evidence type="ECO:0000256" key="2">
    <source>
        <dbReference type="ARBA" id="ARBA00022692"/>
    </source>
</evidence>
<feature type="transmembrane region" description="Helical" evidence="5">
    <location>
        <begin position="53"/>
        <end position="75"/>
    </location>
</feature>
<feature type="transmembrane region" description="Helical" evidence="5">
    <location>
        <begin position="347"/>
        <end position="364"/>
    </location>
</feature>
<dbReference type="AlphaFoldDB" id="A0A429G9T6"/>
<dbReference type="InterPro" id="IPR010432">
    <property type="entry name" value="RDD"/>
</dbReference>
<accession>A0A429G9T6</accession>
<feature type="transmembrane region" description="Helical" evidence="5">
    <location>
        <begin position="276"/>
        <end position="294"/>
    </location>
</feature>
<feature type="transmembrane region" description="Helical" evidence="5">
    <location>
        <begin position="416"/>
        <end position="437"/>
    </location>
</feature>
<dbReference type="InterPro" id="IPR002798">
    <property type="entry name" value="SpoIIM-like"/>
</dbReference>
<dbReference type="Proteomes" id="UP000278149">
    <property type="component" value="Unassembled WGS sequence"/>
</dbReference>
<dbReference type="Pfam" id="PF06271">
    <property type="entry name" value="RDD"/>
    <property type="match status" value="1"/>
</dbReference>
<evidence type="ECO:0000256" key="3">
    <source>
        <dbReference type="ARBA" id="ARBA00022989"/>
    </source>
</evidence>
<dbReference type="PANTHER" id="PTHR35337:SF1">
    <property type="entry name" value="SLR1478 PROTEIN"/>
    <property type="match status" value="1"/>
</dbReference>
<feature type="domain" description="RDD" evidence="6">
    <location>
        <begin position="20"/>
        <end position="134"/>
    </location>
</feature>
<comment type="subcellular location">
    <subcellularLocation>
        <location evidence="1">Membrane</location>
        <topology evidence="1">Multi-pass membrane protein</topology>
    </subcellularLocation>
</comment>
<evidence type="ECO:0000256" key="4">
    <source>
        <dbReference type="ARBA" id="ARBA00023136"/>
    </source>
</evidence>
<organism evidence="7 8">
    <name type="scientific">Candidatus Korarchaeum cryptofilum</name>
    <dbReference type="NCBI Taxonomy" id="498846"/>
    <lineage>
        <taxon>Archaea</taxon>
        <taxon>Thermoproteota</taxon>
        <taxon>Candidatus Korarchaeia</taxon>
        <taxon>Candidatus Korarchaeales</taxon>
        <taxon>Candidatus Korarchaeaceae</taxon>
        <taxon>Candidatus Korarchaeum</taxon>
    </lineage>
</organism>
<evidence type="ECO:0000256" key="5">
    <source>
        <dbReference type="SAM" id="Phobius"/>
    </source>
</evidence>
<feature type="transmembrane region" description="Helical" evidence="5">
    <location>
        <begin position="370"/>
        <end position="395"/>
    </location>
</feature>
<comment type="caution">
    <text evidence="7">The sequence shown here is derived from an EMBL/GenBank/DDBJ whole genome shotgun (WGS) entry which is preliminary data.</text>
</comment>
<feature type="transmembrane region" description="Helical" evidence="5">
    <location>
        <begin position="443"/>
        <end position="462"/>
    </location>
</feature>
<dbReference type="GO" id="GO:0016020">
    <property type="term" value="C:membrane"/>
    <property type="evidence" value="ECO:0007669"/>
    <property type="project" value="UniProtKB-SubCell"/>
</dbReference>
<dbReference type="EMBL" id="RCOR01000006">
    <property type="protein sequence ID" value="RSN70607.1"/>
    <property type="molecule type" value="Genomic_DNA"/>
</dbReference>
<keyword evidence="4 5" id="KW-0472">Membrane</keyword>
<name>A0A429G9T6_9CREN</name>
<evidence type="ECO:0000259" key="6">
    <source>
        <dbReference type="Pfam" id="PF06271"/>
    </source>
</evidence>
<feature type="transmembrane region" description="Helical" evidence="5">
    <location>
        <begin position="23"/>
        <end position="46"/>
    </location>
</feature>